<sequence length="136" mass="14803">MVLLVFLALGFGPLGYVSGRVGQLADLVEQRDGQTECDKVVAPDPLILEVVLDRELGQLGGEGVRELHRARRRLRHLDLLDSRGTVTLQLLQNKTDYLPKNANTNSVGLCNFFAATAAATRLTSQGTRARIDAFTG</sequence>
<feature type="signal peptide" evidence="1">
    <location>
        <begin position="1"/>
        <end position="19"/>
    </location>
</feature>
<dbReference type="EMBL" id="HBUE01205696">
    <property type="protein sequence ID" value="CAG6531789.1"/>
    <property type="molecule type" value="Transcribed_RNA"/>
</dbReference>
<feature type="chain" id="PRO_5036261214" evidence="1">
    <location>
        <begin position="20"/>
        <end position="136"/>
    </location>
</feature>
<protein>
    <submittedName>
        <fullName evidence="2">(northern house mosquito) hypothetical protein</fullName>
    </submittedName>
</protein>
<dbReference type="EMBL" id="HBUE01205692">
    <property type="protein sequence ID" value="CAG6531785.1"/>
    <property type="molecule type" value="Transcribed_RNA"/>
</dbReference>
<evidence type="ECO:0000313" key="2">
    <source>
        <dbReference type="EMBL" id="CAG6583648.1"/>
    </source>
</evidence>
<dbReference type="EMBL" id="HBUE01311992">
    <property type="protein sequence ID" value="CAG6583652.1"/>
    <property type="molecule type" value="Transcribed_RNA"/>
</dbReference>
<evidence type="ECO:0000256" key="1">
    <source>
        <dbReference type="SAM" id="SignalP"/>
    </source>
</evidence>
<name>A0A8D8K4U1_CULPI</name>
<accession>A0A8D8K4U1</accession>
<keyword evidence="1" id="KW-0732">Signal</keyword>
<dbReference type="AlphaFoldDB" id="A0A8D8K4U1"/>
<proteinExistence type="predicted"/>
<reference evidence="2" key="1">
    <citation type="submission" date="2021-05" db="EMBL/GenBank/DDBJ databases">
        <authorList>
            <person name="Alioto T."/>
            <person name="Alioto T."/>
            <person name="Gomez Garrido J."/>
        </authorList>
    </citation>
    <scope>NUCLEOTIDE SEQUENCE</scope>
</reference>
<organism evidence="2">
    <name type="scientific">Culex pipiens</name>
    <name type="common">House mosquito</name>
    <dbReference type="NCBI Taxonomy" id="7175"/>
    <lineage>
        <taxon>Eukaryota</taxon>
        <taxon>Metazoa</taxon>
        <taxon>Ecdysozoa</taxon>
        <taxon>Arthropoda</taxon>
        <taxon>Hexapoda</taxon>
        <taxon>Insecta</taxon>
        <taxon>Pterygota</taxon>
        <taxon>Neoptera</taxon>
        <taxon>Endopterygota</taxon>
        <taxon>Diptera</taxon>
        <taxon>Nematocera</taxon>
        <taxon>Culicoidea</taxon>
        <taxon>Culicidae</taxon>
        <taxon>Culicinae</taxon>
        <taxon>Culicini</taxon>
        <taxon>Culex</taxon>
        <taxon>Culex</taxon>
    </lineage>
</organism>
<dbReference type="EMBL" id="HBUE01311988">
    <property type="protein sequence ID" value="CAG6583648.1"/>
    <property type="molecule type" value="Transcribed_RNA"/>
</dbReference>